<keyword evidence="1" id="KW-0479">Metal-binding</keyword>
<dbReference type="SUPFAM" id="SSF54593">
    <property type="entry name" value="Glyoxalase/Bleomycin resistance protein/Dihydroxybiphenyl dioxygenase"/>
    <property type="match status" value="1"/>
</dbReference>
<evidence type="ECO:0000259" key="2">
    <source>
        <dbReference type="Pfam" id="PF00903"/>
    </source>
</evidence>
<dbReference type="GO" id="GO:0046872">
    <property type="term" value="F:metal ion binding"/>
    <property type="evidence" value="ECO:0007669"/>
    <property type="project" value="UniProtKB-KW"/>
</dbReference>
<name>A0A450ZME7_9GAMM</name>
<evidence type="ECO:0000313" key="3">
    <source>
        <dbReference type="EMBL" id="VFK54979.1"/>
    </source>
</evidence>
<evidence type="ECO:0000313" key="4">
    <source>
        <dbReference type="EMBL" id="VFK58585.1"/>
    </source>
</evidence>
<keyword evidence="3" id="KW-0223">Dioxygenase</keyword>
<dbReference type="EMBL" id="CAADFY010000061">
    <property type="protein sequence ID" value="VFK54979.1"/>
    <property type="molecule type" value="Genomic_DNA"/>
</dbReference>
<dbReference type="PROSITE" id="PS00934">
    <property type="entry name" value="GLYOXALASE_I_1"/>
    <property type="match status" value="1"/>
</dbReference>
<evidence type="ECO:0000313" key="5">
    <source>
        <dbReference type="EMBL" id="VFK61152.1"/>
    </source>
</evidence>
<dbReference type="Pfam" id="PF00903">
    <property type="entry name" value="Glyoxalase"/>
    <property type="match status" value="1"/>
</dbReference>
<dbReference type="EMBL" id="CAADFX010000086">
    <property type="protein sequence ID" value="VFK58585.1"/>
    <property type="molecule type" value="Genomic_DNA"/>
</dbReference>
<proteinExistence type="predicted"/>
<dbReference type="InterPro" id="IPR018146">
    <property type="entry name" value="Glyoxalase_1_CS"/>
</dbReference>
<reference evidence="3" key="1">
    <citation type="submission" date="2019-02" db="EMBL/GenBank/DDBJ databases">
        <authorList>
            <person name="Gruber-Vodicka R. H."/>
            <person name="Seah K. B. B."/>
        </authorList>
    </citation>
    <scope>NUCLEOTIDE SEQUENCE</scope>
    <source>
        <strain evidence="4">BECK_BY1</strain>
        <strain evidence="5">BECK_BY2</strain>
        <strain evidence="3">BECK_BY3</strain>
    </source>
</reference>
<dbReference type="EMBL" id="CAADFV010000062">
    <property type="protein sequence ID" value="VFK61152.1"/>
    <property type="molecule type" value="Genomic_DNA"/>
</dbReference>
<dbReference type="GO" id="GO:0004462">
    <property type="term" value="F:lactoylglutathione lyase activity"/>
    <property type="evidence" value="ECO:0007669"/>
    <property type="project" value="InterPro"/>
</dbReference>
<dbReference type="InterPro" id="IPR029068">
    <property type="entry name" value="Glyas_Bleomycin-R_OHBP_Dase"/>
</dbReference>
<protein>
    <submittedName>
        <fullName evidence="3">Glyoxalase/Bleomycin resistance protein/Dioxygenase superfamily protein</fullName>
    </submittedName>
</protein>
<accession>A0A450ZME7</accession>
<evidence type="ECO:0000256" key="1">
    <source>
        <dbReference type="ARBA" id="ARBA00022723"/>
    </source>
</evidence>
<dbReference type="Gene3D" id="3.10.180.10">
    <property type="entry name" value="2,3-Dihydroxybiphenyl 1,2-Dioxygenase, domain 1"/>
    <property type="match status" value="1"/>
</dbReference>
<keyword evidence="3" id="KW-0560">Oxidoreductase</keyword>
<dbReference type="GO" id="GO:0051213">
    <property type="term" value="F:dioxygenase activity"/>
    <property type="evidence" value="ECO:0007669"/>
    <property type="project" value="UniProtKB-KW"/>
</dbReference>
<organism evidence="3">
    <name type="scientific">Candidatus Kentrum sp. TUN</name>
    <dbReference type="NCBI Taxonomy" id="2126343"/>
    <lineage>
        <taxon>Bacteria</taxon>
        <taxon>Pseudomonadati</taxon>
        <taxon>Pseudomonadota</taxon>
        <taxon>Gammaproteobacteria</taxon>
        <taxon>Candidatus Kentrum</taxon>
    </lineage>
</organism>
<dbReference type="InterPro" id="IPR004360">
    <property type="entry name" value="Glyas_Fos-R_dOase_dom"/>
</dbReference>
<feature type="domain" description="Glyoxalase/fosfomycin resistance/dioxygenase" evidence="2">
    <location>
        <begin position="4"/>
        <end position="45"/>
    </location>
</feature>
<dbReference type="AlphaFoldDB" id="A0A450ZME7"/>
<gene>
    <name evidence="4" type="ORF">BECKTUN1418D_GA0071000_10868</name>
    <name evidence="5" type="ORF">BECKTUN1418E_GA0071001_106213</name>
    <name evidence="3" type="ORF">BECKTUN1418F_GA0071002_106113</name>
</gene>
<sequence>MFSFHHVSISVTDIDRSIQFYETLGFKVVLRWKADDQSLQITHLRLNEVILRTVLFCKASAGT</sequence>